<evidence type="ECO:0000313" key="2">
    <source>
        <dbReference type="EMBL" id="ATL67063.1"/>
    </source>
</evidence>
<organism evidence="2 3">
    <name type="scientific">Nocardia terpenica</name>
    <dbReference type="NCBI Taxonomy" id="455432"/>
    <lineage>
        <taxon>Bacteria</taxon>
        <taxon>Bacillati</taxon>
        <taxon>Actinomycetota</taxon>
        <taxon>Actinomycetes</taxon>
        <taxon>Mycobacteriales</taxon>
        <taxon>Nocardiaceae</taxon>
        <taxon>Nocardia</taxon>
    </lineage>
</organism>
<feature type="domain" description="Methyltransferase" evidence="1">
    <location>
        <begin position="51"/>
        <end position="144"/>
    </location>
</feature>
<dbReference type="PANTHER" id="PTHR43591">
    <property type="entry name" value="METHYLTRANSFERASE"/>
    <property type="match status" value="1"/>
</dbReference>
<dbReference type="GO" id="GO:0008168">
    <property type="term" value="F:methyltransferase activity"/>
    <property type="evidence" value="ECO:0007669"/>
    <property type="project" value="UniProtKB-KW"/>
</dbReference>
<sequence>MIVIINTDQSEAWNGYEGSHWAEHADRYDAVNGGFNEPLLTAPGIGAGDRVLDIGCGNGQLTRAAARRARSATGVDLSGPMLATARRRADAEGVHNISFEQGDAQVYPFPDGGFDVALSRFGIMFFADPVAAFANIARALRPGGRLAFASMQPFSGTDLGTVFAAAARHLPGFEIGHGFSAFADPDRTAALLRDAGFTGIACRHTEVDAVWGADVDDATAFMLGWGPLRYHRSRNDFATDDRLRAAIAAALAPFSGPGGVRLRATAWLVTADTPRL</sequence>
<dbReference type="Gene3D" id="3.40.50.150">
    <property type="entry name" value="Vaccinia Virus protein VP39"/>
    <property type="match status" value="1"/>
</dbReference>
<gene>
    <name evidence="2" type="ORF">CRH09_13495</name>
</gene>
<dbReference type="KEGG" id="ntp:CRH09_13495"/>
<evidence type="ECO:0000313" key="3">
    <source>
        <dbReference type="Proteomes" id="UP000221961"/>
    </source>
</evidence>
<dbReference type="CDD" id="cd02440">
    <property type="entry name" value="AdoMet_MTases"/>
    <property type="match status" value="1"/>
</dbReference>
<dbReference type="InterPro" id="IPR029063">
    <property type="entry name" value="SAM-dependent_MTases_sf"/>
</dbReference>
<proteinExistence type="predicted"/>
<dbReference type="Pfam" id="PF13649">
    <property type="entry name" value="Methyltransf_25"/>
    <property type="match status" value="1"/>
</dbReference>
<accession>A0A291RHK3</accession>
<keyword evidence="2" id="KW-0808">Transferase</keyword>
<dbReference type="SUPFAM" id="SSF53335">
    <property type="entry name" value="S-adenosyl-L-methionine-dependent methyltransferases"/>
    <property type="match status" value="1"/>
</dbReference>
<dbReference type="Proteomes" id="UP000221961">
    <property type="component" value="Chromosome"/>
</dbReference>
<dbReference type="GO" id="GO:0032259">
    <property type="term" value="P:methylation"/>
    <property type="evidence" value="ECO:0007669"/>
    <property type="project" value="UniProtKB-KW"/>
</dbReference>
<dbReference type="InterPro" id="IPR041698">
    <property type="entry name" value="Methyltransf_25"/>
</dbReference>
<keyword evidence="2" id="KW-0489">Methyltransferase</keyword>
<dbReference type="AlphaFoldDB" id="A0A291RHK3"/>
<reference evidence="2 3" key="1">
    <citation type="submission" date="2017-10" db="EMBL/GenBank/DDBJ databases">
        <title>Comparative genomics between pathogenic Norcardia.</title>
        <authorList>
            <person name="Zeng L."/>
        </authorList>
    </citation>
    <scope>NUCLEOTIDE SEQUENCE [LARGE SCALE GENOMIC DNA]</scope>
    <source>
        <strain evidence="2 3">NC_YFY_NT001</strain>
    </source>
</reference>
<dbReference type="EMBL" id="CP023778">
    <property type="protein sequence ID" value="ATL67063.1"/>
    <property type="molecule type" value="Genomic_DNA"/>
</dbReference>
<dbReference type="RefSeq" id="WP_098694214.1">
    <property type="nucleotide sequence ID" value="NZ_CP023778.1"/>
</dbReference>
<dbReference type="GeneID" id="88358418"/>
<protein>
    <submittedName>
        <fullName evidence="2">SAM-dependent methyltransferase</fullName>
    </submittedName>
</protein>
<evidence type="ECO:0000259" key="1">
    <source>
        <dbReference type="Pfam" id="PF13649"/>
    </source>
</evidence>
<name>A0A291RHK3_9NOCA</name>